<organism evidence="1 2">
    <name type="scientific">Duganella violaceipulchra</name>
    <dbReference type="NCBI Taxonomy" id="2849652"/>
    <lineage>
        <taxon>Bacteria</taxon>
        <taxon>Pseudomonadati</taxon>
        <taxon>Pseudomonadota</taxon>
        <taxon>Betaproteobacteria</taxon>
        <taxon>Burkholderiales</taxon>
        <taxon>Oxalobacteraceae</taxon>
        <taxon>Telluria group</taxon>
        <taxon>Duganella</taxon>
    </lineage>
</organism>
<comment type="caution">
    <text evidence="1">The sequence shown here is derived from an EMBL/GenBank/DDBJ whole genome shotgun (WGS) entry which is preliminary data.</text>
</comment>
<protein>
    <submittedName>
        <fullName evidence="1">Uncharacterized protein</fullName>
    </submittedName>
</protein>
<dbReference type="RefSeq" id="WP_217946707.1">
    <property type="nucleotide sequence ID" value="NZ_JAHTGR010000112.1"/>
</dbReference>
<accession>A0AA41HE54</accession>
<name>A0AA41HE54_9BURK</name>
<sequence length="110" mass="12281">MRDEQQPFAAVDLRRQRQPVLPPVPELKRGRQFLVGYVGVMAFRTRQEQVGRAALAAGRDLLMAMIEDQPYDLAATVFLAAHFARLFAVGIVQAGRLHHLAAVFDQLDLA</sequence>
<dbReference type="AlphaFoldDB" id="A0AA41HE54"/>
<feature type="non-terminal residue" evidence="1">
    <location>
        <position position="110"/>
    </location>
</feature>
<proteinExistence type="predicted"/>
<evidence type="ECO:0000313" key="1">
    <source>
        <dbReference type="EMBL" id="MBV6325770.1"/>
    </source>
</evidence>
<gene>
    <name evidence="1" type="ORF">KVP70_33210</name>
</gene>
<reference evidence="1" key="1">
    <citation type="submission" date="2021-07" db="EMBL/GenBank/DDBJ databases">
        <title>Characterization of violacein-producing bacteria and related species.</title>
        <authorList>
            <person name="Wilson H.S."/>
            <person name="De Leon M.E."/>
        </authorList>
    </citation>
    <scope>NUCLEOTIDE SEQUENCE</scope>
    <source>
        <strain evidence="1">HSC-15S17</strain>
    </source>
</reference>
<dbReference type="EMBL" id="JAHTGR010000112">
    <property type="protein sequence ID" value="MBV6325770.1"/>
    <property type="molecule type" value="Genomic_DNA"/>
</dbReference>
<dbReference type="Proteomes" id="UP001155901">
    <property type="component" value="Unassembled WGS sequence"/>
</dbReference>
<evidence type="ECO:0000313" key="2">
    <source>
        <dbReference type="Proteomes" id="UP001155901"/>
    </source>
</evidence>